<dbReference type="GO" id="GO:0016579">
    <property type="term" value="P:protein deubiquitination"/>
    <property type="evidence" value="ECO:0007669"/>
    <property type="project" value="TreeGrafter"/>
</dbReference>
<dbReference type="PANTHER" id="PTHR10589:SF16">
    <property type="entry name" value="UBIQUITIN CARBOXYL-TERMINAL HYDROLASE ISOZYME L5"/>
    <property type="match status" value="1"/>
</dbReference>
<evidence type="ECO:0000256" key="2">
    <source>
        <dbReference type="ARBA" id="ARBA00009326"/>
    </source>
</evidence>
<evidence type="ECO:0000256" key="7">
    <source>
        <dbReference type="PROSITE-ProRule" id="PRU01393"/>
    </source>
</evidence>
<evidence type="ECO:0000313" key="11">
    <source>
        <dbReference type="Proteomes" id="UP000250043"/>
    </source>
</evidence>
<accession>A0A8E2AX13</accession>
<dbReference type="Gene3D" id="1.20.58.860">
    <property type="match status" value="1"/>
</dbReference>
<evidence type="ECO:0000256" key="6">
    <source>
        <dbReference type="ARBA" id="ARBA00022807"/>
    </source>
</evidence>
<dbReference type="PROSITE" id="PS52048">
    <property type="entry name" value="UCH_DOMAIN"/>
    <property type="match status" value="1"/>
</dbReference>
<keyword evidence="6 7" id="KW-0788">Thiol protease</keyword>
<dbReference type="InterPro" id="IPR001578">
    <property type="entry name" value="Peptidase_C12_UCH"/>
</dbReference>
<comment type="similarity">
    <text evidence="2 7 8">Belongs to the peptidase C12 family.</text>
</comment>
<dbReference type="GO" id="GO:0005737">
    <property type="term" value="C:cytoplasm"/>
    <property type="evidence" value="ECO:0007669"/>
    <property type="project" value="TreeGrafter"/>
</dbReference>
<feature type="active site" description="Nucleophile" evidence="7">
    <location>
        <position position="88"/>
    </location>
</feature>
<evidence type="ECO:0000256" key="1">
    <source>
        <dbReference type="ARBA" id="ARBA00000707"/>
    </source>
</evidence>
<dbReference type="SUPFAM" id="SSF54001">
    <property type="entry name" value="Cysteine proteinases"/>
    <property type="match status" value="1"/>
</dbReference>
<feature type="site" description="Important for enzyme activity" evidence="7">
    <location>
        <position position="178"/>
    </location>
</feature>
<dbReference type="AlphaFoldDB" id="A0A8E2AX13"/>
<evidence type="ECO:0000259" key="9">
    <source>
        <dbReference type="PROSITE" id="PS52048"/>
    </source>
</evidence>
<evidence type="ECO:0000256" key="3">
    <source>
        <dbReference type="ARBA" id="ARBA00022670"/>
    </source>
</evidence>
<dbReference type="GO" id="GO:0004843">
    <property type="term" value="F:cysteine-type deubiquitinase activity"/>
    <property type="evidence" value="ECO:0007669"/>
    <property type="project" value="UniProtKB-UniRule"/>
</dbReference>
<gene>
    <name evidence="10" type="ORF">OBBRIDRAFT_818302</name>
</gene>
<evidence type="ECO:0000313" key="10">
    <source>
        <dbReference type="EMBL" id="OCH92506.1"/>
    </source>
</evidence>
<evidence type="ECO:0000256" key="8">
    <source>
        <dbReference type="RuleBase" id="RU361215"/>
    </source>
</evidence>
<dbReference type="OrthoDB" id="1924260at2759"/>
<dbReference type="InterPro" id="IPR038765">
    <property type="entry name" value="Papain-like_cys_pep_sf"/>
</dbReference>
<dbReference type="EMBL" id="KV722368">
    <property type="protein sequence ID" value="OCH92506.1"/>
    <property type="molecule type" value="Genomic_DNA"/>
</dbReference>
<organism evidence="10 11">
    <name type="scientific">Obba rivulosa</name>
    <dbReference type="NCBI Taxonomy" id="1052685"/>
    <lineage>
        <taxon>Eukaryota</taxon>
        <taxon>Fungi</taxon>
        <taxon>Dikarya</taxon>
        <taxon>Basidiomycota</taxon>
        <taxon>Agaricomycotina</taxon>
        <taxon>Agaricomycetes</taxon>
        <taxon>Polyporales</taxon>
        <taxon>Gelatoporiaceae</taxon>
        <taxon>Obba</taxon>
    </lineage>
</organism>
<dbReference type="InterPro" id="IPR036959">
    <property type="entry name" value="Peptidase_C12_UCH_sf"/>
</dbReference>
<dbReference type="Pfam" id="PF18031">
    <property type="entry name" value="UCH_C"/>
    <property type="match status" value="1"/>
</dbReference>
<dbReference type="Proteomes" id="UP000250043">
    <property type="component" value="Unassembled WGS sequence"/>
</dbReference>
<keyword evidence="11" id="KW-1185">Reference proteome</keyword>
<dbReference type="PRINTS" id="PR00707">
    <property type="entry name" value="UBCTHYDRLASE"/>
</dbReference>
<evidence type="ECO:0000256" key="4">
    <source>
        <dbReference type="ARBA" id="ARBA00022786"/>
    </source>
</evidence>
<dbReference type="Pfam" id="PF01088">
    <property type="entry name" value="Peptidase_C12"/>
    <property type="match status" value="1"/>
</dbReference>
<comment type="catalytic activity">
    <reaction evidence="1 7 8">
        <text>Thiol-dependent hydrolysis of ester, thioester, amide, peptide and isopeptide bonds formed by the C-terminal Gly of ubiquitin (a 76-residue protein attached to proteins as an intracellular targeting signal).</text>
        <dbReference type="EC" id="3.4.19.12"/>
    </reaction>
</comment>
<feature type="active site" description="Proton donor" evidence="7">
    <location>
        <position position="163"/>
    </location>
</feature>
<feature type="domain" description="UCH catalytic" evidence="9">
    <location>
        <begin position="9"/>
        <end position="225"/>
    </location>
</feature>
<proteinExistence type="inferred from homology"/>
<sequence>MSGEDESSGWQLTESDPGVFTELLKSLEVPLVVDDLYSLDPAFLADLQPIHAFIFLFKWVPSPSEPTAGEYDPEFPGFFAHQVVNNACATLAVMNAIGNIPGLPMGPQLTDLIGFTTGMDPNTRGMAITSSDWLREVHNSLSPPQAISLDGLGLPKQTEDAYHFIVYMPYMGSVYEFDGLKNFPVRHGAYDERQGWVDKAREIIEARIGTYPPGALEFSLLAVHEDPLPRLQKQFVELQAGGNESEAAQVMVKLSDESAKRERWAFENSLRRHSYLGLIHSLLLSLAKTGKLDAAREGAKKALDERIARKKERGESMDED</sequence>
<feature type="site" description="Transition state stabilizer" evidence="7">
    <location>
        <position position="82"/>
    </location>
</feature>
<keyword evidence="3 7" id="KW-0645">Protease</keyword>
<keyword evidence="4 7" id="KW-0833">Ubl conjugation pathway</keyword>
<keyword evidence="5 7" id="KW-0378">Hydrolase</keyword>
<dbReference type="GO" id="GO:0006511">
    <property type="term" value="P:ubiquitin-dependent protein catabolic process"/>
    <property type="evidence" value="ECO:0007669"/>
    <property type="project" value="UniProtKB-UniRule"/>
</dbReference>
<dbReference type="InterPro" id="IPR041507">
    <property type="entry name" value="UCH_C"/>
</dbReference>
<evidence type="ECO:0000256" key="5">
    <source>
        <dbReference type="ARBA" id="ARBA00022801"/>
    </source>
</evidence>
<dbReference type="PANTHER" id="PTHR10589">
    <property type="entry name" value="UBIQUITIN CARBOXYL-TERMINAL HYDROLASE"/>
    <property type="match status" value="1"/>
</dbReference>
<name>A0A8E2AX13_9APHY</name>
<dbReference type="Gene3D" id="3.40.532.10">
    <property type="entry name" value="Peptidase C12, ubiquitin carboxyl-terminal hydrolase"/>
    <property type="match status" value="1"/>
</dbReference>
<dbReference type="EC" id="3.4.19.12" evidence="8"/>
<protein>
    <recommendedName>
        <fullName evidence="8">Ubiquitin carboxyl-terminal hydrolase</fullName>
        <ecNumber evidence="8">3.4.19.12</ecNumber>
    </recommendedName>
</protein>
<reference evidence="10 11" key="1">
    <citation type="submission" date="2016-07" db="EMBL/GenBank/DDBJ databases">
        <title>Draft genome of the white-rot fungus Obba rivulosa 3A-2.</title>
        <authorList>
            <consortium name="DOE Joint Genome Institute"/>
            <person name="Miettinen O."/>
            <person name="Riley R."/>
            <person name="Acob R."/>
            <person name="Barry K."/>
            <person name="Cullen D."/>
            <person name="De Vries R."/>
            <person name="Hainaut M."/>
            <person name="Hatakka A."/>
            <person name="Henrissat B."/>
            <person name="Hilden K."/>
            <person name="Kuo R."/>
            <person name="Labutti K."/>
            <person name="Lipzen A."/>
            <person name="Makela M.R."/>
            <person name="Sandor L."/>
            <person name="Spatafora J.W."/>
            <person name="Grigoriev I.V."/>
            <person name="Hibbett D.S."/>
        </authorList>
    </citation>
    <scope>NUCLEOTIDE SEQUENCE [LARGE SCALE GENOMIC DNA]</scope>
    <source>
        <strain evidence="10 11">3A-2</strain>
    </source>
</reference>